<dbReference type="InterPro" id="IPR037914">
    <property type="entry name" value="SpoVT-AbrB_sf"/>
</dbReference>
<reference evidence="3" key="1">
    <citation type="submission" date="2022-06" db="EMBL/GenBank/DDBJ databases">
        <authorList>
            <person name="Dietemann V."/>
            <person name="Ory F."/>
            <person name="Dainat B."/>
            <person name="Oberhansli S."/>
        </authorList>
    </citation>
    <scope>NUCLEOTIDE SEQUENCE</scope>
    <source>
        <strain evidence="3">Ena-SAMPLE-TAB-26-04-2022-14:26:32:270-5432</strain>
    </source>
</reference>
<dbReference type="RefSeq" id="WP_261944598.1">
    <property type="nucleotide sequence ID" value="NZ_AP031286.1"/>
</dbReference>
<dbReference type="GO" id="GO:0003677">
    <property type="term" value="F:DNA binding"/>
    <property type="evidence" value="ECO:0007669"/>
    <property type="project" value="UniProtKB-KW"/>
</dbReference>
<evidence type="ECO:0000256" key="1">
    <source>
        <dbReference type="PROSITE-ProRule" id="PRU01076"/>
    </source>
</evidence>
<accession>A0ABM9FXF3</accession>
<evidence type="ECO:0000313" key="3">
    <source>
        <dbReference type="EMBL" id="CAH8243607.1"/>
    </source>
</evidence>
<dbReference type="SUPFAM" id="SSF89447">
    <property type="entry name" value="AbrB/MazE/MraZ-like"/>
    <property type="match status" value="1"/>
</dbReference>
<evidence type="ECO:0000313" key="4">
    <source>
        <dbReference type="EMBL" id="CAH8247342.1"/>
    </source>
</evidence>
<dbReference type="PANTHER" id="PTHR36432">
    <property type="match status" value="1"/>
</dbReference>
<dbReference type="InterPro" id="IPR007159">
    <property type="entry name" value="SpoVT-AbrB_dom"/>
</dbReference>
<keyword evidence="5" id="KW-1185">Reference proteome</keyword>
<dbReference type="NCBIfam" id="TIGR01439">
    <property type="entry name" value="lp_hng_hel_AbrB"/>
    <property type="match status" value="1"/>
</dbReference>
<feature type="domain" description="SpoVT-AbrB" evidence="2">
    <location>
        <begin position="5"/>
        <end position="50"/>
    </location>
</feature>
<dbReference type="Pfam" id="PF04014">
    <property type="entry name" value="MazE_antitoxin"/>
    <property type="match status" value="1"/>
</dbReference>
<keyword evidence="1 3" id="KW-0238">DNA-binding</keyword>
<dbReference type="Proteomes" id="UP001154322">
    <property type="component" value="Unassembled WGS sequence"/>
</dbReference>
<proteinExistence type="predicted"/>
<dbReference type="PROSITE" id="PS51740">
    <property type="entry name" value="SPOVT_ABRB"/>
    <property type="match status" value="1"/>
</dbReference>
<gene>
    <name evidence="3" type="ORF">WJ0W_000846</name>
    <name evidence="4" type="ORF">WJ0W_004576</name>
</gene>
<protein>
    <submittedName>
        <fullName evidence="3">AbrB/MazE/SpoVT family DNA-binding domain-containing protein</fullName>
    </submittedName>
</protein>
<name>A0ABM9FXF3_9BACL</name>
<dbReference type="InterPro" id="IPR052731">
    <property type="entry name" value="B_subtilis_Trans_State_Reg"/>
</dbReference>
<sequence>MKATGIVRNLDSLGRVVIPMELRRTMGIGEQEPMEIYTDGDRIVLKRYFSGCSLCGSTEKSLKRYTRDRSICVGCIKLIADRQQQLLEQPDARERE</sequence>
<dbReference type="EMBL" id="CALYLO010000001">
    <property type="protein sequence ID" value="CAH8243607.1"/>
    <property type="molecule type" value="Genomic_DNA"/>
</dbReference>
<evidence type="ECO:0000313" key="5">
    <source>
        <dbReference type="Proteomes" id="UP001154322"/>
    </source>
</evidence>
<dbReference type="Gene3D" id="2.10.260.10">
    <property type="match status" value="1"/>
</dbReference>
<dbReference type="EMBL" id="CALYLO010000006">
    <property type="protein sequence ID" value="CAH8247342.1"/>
    <property type="molecule type" value="Genomic_DNA"/>
</dbReference>
<dbReference type="SMART" id="SM00966">
    <property type="entry name" value="SpoVT_AbrB"/>
    <property type="match status" value="1"/>
</dbReference>
<comment type="caution">
    <text evidence="3">The sequence shown here is derived from an EMBL/GenBank/DDBJ whole genome shotgun (WGS) entry which is preliminary data.</text>
</comment>
<organism evidence="3 5">
    <name type="scientific">Paenibacillus melissococcoides</name>
    <dbReference type="NCBI Taxonomy" id="2912268"/>
    <lineage>
        <taxon>Bacteria</taxon>
        <taxon>Bacillati</taxon>
        <taxon>Bacillota</taxon>
        <taxon>Bacilli</taxon>
        <taxon>Bacillales</taxon>
        <taxon>Paenibacillaceae</taxon>
        <taxon>Paenibacillus</taxon>
    </lineage>
</organism>
<evidence type="ECO:0000259" key="2">
    <source>
        <dbReference type="PROSITE" id="PS51740"/>
    </source>
</evidence>
<dbReference type="PANTHER" id="PTHR36432:SF4">
    <property type="entry name" value="TRANSITION STATE REGULATOR ABH-RELATED"/>
    <property type="match status" value="1"/>
</dbReference>